<evidence type="ECO:0000313" key="3">
    <source>
        <dbReference type="Proteomes" id="UP000003688"/>
    </source>
</evidence>
<evidence type="ECO:0000259" key="1">
    <source>
        <dbReference type="Pfam" id="PF13460"/>
    </source>
</evidence>
<sequence>MKLFILGATGGIGQHLLNIALERGHEVTAYVRSPQRVASRHERLKVVQGDVFNADQMAQSMAGHDAVLSSFGPTTVRSTTLRRRFGRTLAAAMRKSGVLRAEIVSAAFLFRHIGVLGRLLKATLFRQMIPDMKGMEDEVRQDDLNWTIVRPPRLTNGPAKRTFRTVGWNLPKGGFLISRADVAHFMIGEAEKPSHLKQVVGVAD</sequence>
<accession>B9XD92</accession>
<proteinExistence type="predicted"/>
<dbReference type="STRING" id="320771.Cflav_PD6313"/>
<dbReference type="CDD" id="cd05244">
    <property type="entry name" value="BVR-B_like_SDR_a"/>
    <property type="match status" value="1"/>
</dbReference>
<keyword evidence="3" id="KW-1185">Reference proteome</keyword>
<dbReference type="InterPro" id="IPR036291">
    <property type="entry name" value="NAD(P)-bd_dom_sf"/>
</dbReference>
<dbReference type="InterPro" id="IPR051606">
    <property type="entry name" value="Polyketide_Oxido-like"/>
</dbReference>
<protein>
    <recommendedName>
        <fullName evidence="1">NAD(P)-binding domain-containing protein</fullName>
    </recommendedName>
</protein>
<dbReference type="GO" id="GO:0016646">
    <property type="term" value="F:oxidoreductase activity, acting on the CH-NH group of donors, NAD or NADP as acceptor"/>
    <property type="evidence" value="ECO:0007669"/>
    <property type="project" value="TreeGrafter"/>
</dbReference>
<comment type="caution">
    <text evidence="2">The sequence shown here is derived from an EMBL/GenBank/DDBJ whole genome shotgun (WGS) entry which is preliminary data.</text>
</comment>
<dbReference type="Gene3D" id="3.40.50.720">
    <property type="entry name" value="NAD(P)-binding Rossmann-like Domain"/>
    <property type="match status" value="1"/>
</dbReference>
<dbReference type="RefSeq" id="WP_007413790.1">
    <property type="nucleotide sequence ID" value="NZ_ABOX02000006.1"/>
</dbReference>
<dbReference type="OrthoDB" id="9785372at2"/>
<gene>
    <name evidence="2" type="ORF">Cflav_PD6313</name>
</gene>
<reference evidence="2 3" key="1">
    <citation type="journal article" date="2011" name="J. Bacteriol.">
        <title>Genome sequence of 'Pedosphaera parvula' Ellin514, an aerobic Verrucomicrobial isolate from pasture soil.</title>
        <authorList>
            <person name="Kant R."/>
            <person name="van Passel M.W."/>
            <person name="Sangwan P."/>
            <person name="Palva A."/>
            <person name="Lucas S."/>
            <person name="Copeland A."/>
            <person name="Lapidus A."/>
            <person name="Glavina Del Rio T."/>
            <person name="Dalin E."/>
            <person name="Tice H."/>
            <person name="Bruce D."/>
            <person name="Goodwin L."/>
            <person name="Pitluck S."/>
            <person name="Chertkov O."/>
            <person name="Larimer F.W."/>
            <person name="Land M.L."/>
            <person name="Hauser L."/>
            <person name="Brettin T.S."/>
            <person name="Detter J.C."/>
            <person name="Han S."/>
            <person name="de Vos W.M."/>
            <person name="Janssen P.H."/>
            <person name="Smidt H."/>
        </authorList>
    </citation>
    <scope>NUCLEOTIDE SEQUENCE [LARGE SCALE GENOMIC DNA]</scope>
    <source>
        <strain evidence="2 3">Ellin514</strain>
    </source>
</reference>
<dbReference type="PANTHER" id="PTHR43355">
    <property type="entry name" value="FLAVIN REDUCTASE (NADPH)"/>
    <property type="match status" value="1"/>
</dbReference>
<dbReference type="Pfam" id="PF13460">
    <property type="entry name" value="NAD_binding_10"/>
    <property type="match status" value="1"/>
</dbReference>
<dbReference type="AlphaFoldDB" id="B9XD92"/>
<feature type="domain" description="NAD(P)-binding" evidence="1">
    <location>
        <begin position="7"/>
        <end position="191"/>
    </location>
</feature>
<dbReference type="Proteomes" id="UP000003688">
    <property type="component" value="Unassembled WGS sequence"/>
</dbReference>
<dbReference type="PANTHER" id="PTHR43355:SF2">
    <property type="entry name" value="FLAVIN REDUCTASE (NADPH)"/>
    <property type="match status" value="1"/>
</dbReference>
<dbReference type="SUPFAM" id="SSF51735">
    <property type="entry name" value="NAD(P)-binding Rossmann-fold domains"/>
    <property type="match status" value="1"/>
</dbReference>
<organism evidence="2 3">
    <name type="scientific">Pedosphaera parvula (strain Ellin514)</name>
    <dbReference type="NCBI Taxonomy" id="320771"/>
    <lineage>
        <taxon>Bacteria</taxon>
        <taxon>Pseudomonadati</taxon>
        <taxon>Verrucomicrobiota</taxon>
        <taxon>Pedosphaerae</taxon>
        <taxon>Pedosphaerales</taxon>
        <taxon>Pedosphaeraceae</taxon>
        <taxon>Pedosphaera</taxon>
    </lineage>
</organism>
<name>B9XD92_PEDPL</name>
<dbReference type="EMBL" id="ABOX02000006">
    <property type="protein sequence ID" value="EEF62038.1"/>
    <property type="molecule type" value="Genomic_DNA"/>
</dbReference>
<dbReference type="InterPro" id="IPR016040">
    <property type="entry name" value="NAD(P)-bd_dom"/>
</dbReference>
<evidence type="ECO:0000313" key="2">
    <source>
        <dbReference type="EMBL" id="EEF62038.1"/>
    </source>
</evidence>